<protein>
    <recommendedName>
        <fullName evidence="4">Magnesium transporter MgtE intracellular domain-containing protein</fullName>
    </recommendedName>
</protein>
<organism evidence="2 3">
    <name type="scientific">Teichococcus coralli</name>
    <dbReference type="NCBI Taxonomy" id="2545983"/>
    <lineage>
        <taxon>Bacteria</taxon>
        <taxon>Pseudomonadati</taxon>
        <taxon>Pseudomonadota</taxon>
        <taxon>Alphaproteobacteria</taxon>
        <taxon>Acetobacterales</taxon>
        <taxon>Roseomonadaceae</taxon>
        <taxon>Roseomonas</taxon>
    </lineage>
</organism>
<dbReference type="AlphaFoldDB" id="A0A845BHH8"/>
<comment type="caution">
    <text evidence="2">The sequence shown here is derived from an EMBL/GenBank/DDBJ whole genome shotgun (WGS) entry which is preliminary data.</text>
</comment>
<dbReference type="EMBL" id="SNVJ01000023">
    <property type="protein sequence ID" value="MXP65596.1"/>
    <property type="molecule type" value="Genomic_DNA"/>
</dbReference>
<keyword evidence="3" id="KW-1185">Reference proteome</keyword>
<dbReference type="OrthoDB" id="9810610at2"/>
<evidence type="ECO:0000256" key="1">
    <source>
        <dbReference type="SAM" id="Coils"/>
    </source>
</evidence>
<feature type="coiled-coil region" evidence="1">
    <location>
        <begin position="103"/>
        <end position="154"/>
    </location>
</feature>
<reference evidence="2 3" key="1">
    <citation type="submission" date="2019-03" db="EMBL/GenBank/DDBJ databases">
        <title>Roseomonas sp. a novel Roseomonas species isolated from Sea whip Gorgonian.</title>
        <authorList>
            <person name="Li F."/>
            <person name="Pan X."/>
            <person name="Huang S."/>
            <person name="Li Z."/>
            <person name="Meng B."/>
        </authorList>
    </citation>
    <scope>NUCLEOTIDE SEQUENCE [LARGE SCALE GENOMIC DNA]</scope>
    <source>
        <strain evidence="2 3">M0104</strain>
    </source>
</reference>
<sequence length="233" mass="25213">MTPAPAFNPSLPRRRLRSLAGLPLMALSLAALLPGRVAGLSEGGFTLPRLSVTLLQAREAPAAPIPMALREGVVARPTVSPVLAGAVRPNPLGEERPGESRLLMEVSRRQAEIDQRMRELEAREARLQAAEQLARAQIAELARLRQEMEQMVARESTAAEGDVDALVALYVNMRPQQAAKVMERLEAPRAAAILLKIPERQAGPILAQMEPPAALAVTQEIAGRREAFRSPTP</sequence>
<keyword evidence="1" id="KW-0175">Coiled coil</keyword>
<dbReference type="Proteomes" id="UP000460715">
    <property type="component" value="Unassembled WGS sequence"/>
</dbReference>
<dbReference type="SUPFAM" id="SSF158791">
    <property type="entry name" value="MgtE N-terminal domain-like"/>
    <property type="match status" value="1"/>
</dbReference>
<accession>A0A845BHH8</accession>
<evidence type="ECO:0000313" key="3">
    <source>
        <dbReference type="Proteomes" id="UP000460715"/>
    </source>
</evidence>
<gene>
    <name evidence="2" type="ORF">E0493_19800</name>
</gene>
<evidence type="ECO:0008006" key="4">
    <source>
        <dbReference type="Google" id="ProtNLM"/>
    </source>
</evidence>
<name>A0A845BHH8_9PROT</name>
<proteinExistence type="predicted"/>
<dbReference type="RefSeq" id="WP_160939002.1">
    <property type="nucleotide sequence ID" value="NZ_SNVJ01000023.1"/>
</dbReference>
<evidence type="ECO:0000313" key="2">
    <source>
        <dbReference type="EMBL" id="MXP65596.1"/>
    </source>
</evidence>